<evidence type="ECO:0000313" key="1">
    <source>
        <dbReference type="EMBL" id="JAD56335.1"/>
    </source>
</evidence>
<protein>
    <submittedName>
        <fullName evidence="1">Uncharacterized protein</fullName>
    </submittedName>
</protein>
<organism evidence="1">
    <name type="scientific">Arundo donax</name>
    <name type="common">Giant reed</name>
    <name type="synonym">Donax arundinaceus</name>
    <dbReference type="NCBI Taxonomy" id="35708"/>
    <lineage>
        <taxon>Eukaryota</taxon>
        <taxon>Viridiplantae</taxon>
        <taxon>Streptophyta</taxon>
        <taxon>Embryophyta</taxon>
        <taxon>Tracheophyta</taxon>
        <taxon>Spermatophyta</taxon>
        <taxon>Magnoliopsida</taxon>
        <taxon>Liliopsida</taxon>
        <taxon>Poales</taxon>
        <taxon>Poaceae</taxon>
        <taxon>PACMAD clade</taxon>
        <taxon>Arundinoideae</taxon>
        <taxon>Arundineae</taxon>
        <taxon>Arundo</taxon>
    </lineage>
</organism>
<dbReference type="EMBL" id="GBRH01241560">
    <property type="protein sequence ID" value="JAD56335.1"/>
    <property type="molecule type" value="Transcribed_RNA"/>
</dbReference>
<reference evidence="1" key="1">
    <citation type="submission" date="2014-09" db="EMBL/GenBank/DDBJ databases">
        <authorList>
            <person name="Magalhaes I.L.F."/>
            <person name="Oliveira U."/>
            <person name="Santos F.R."/>
            <person name="Vidigal T.H.D.A."/>
            <person name="Brescovit A.D."/>
            <person name="Santos A.J."/>
        </authorList>
    </citation>
    <scope>NUCLEOTIDE SEQUENCE</scope>
    <source>
        <tissue evidence="1">Shoot tissue taken approximately 20 cm above the soil surface</tissue>
    </source>
</reference>
<proteinExistence type="predicted"/>
<reference evidence="1" key="2">
    <citation type="journal article" date="2015" name="Data Brief">
        <title>Shoot transcriptome of the giant reed, Arundo donax.</title>
        <authorList>
            <person name="Barrero R.A."/>
            <person name="Guerrero F.D."/>
            <person name="Moolhuijzen P."/>
            <person name="Goolsby J.A."/>
            <person name="Tidwell J."/>
            <person name="Bellgard S.E."/>
            <person name="Bellgard M.I."/>
        </authorList>
    </citation>
    <scope>NUCLEOTIDE SEQUENCE</scope>
    <source>
        <tissue evidence="1">Shoot tissue taken approximately 20 cm above the soil surface</tissue>
    </source>
</reference>
<name>A0A0A9B576_ARUDO</name>
<dbReference type="AlphaFoldDB" id="A0A0A9B576"/>
<sequence length="66" mass="7527">MWDPVHQHCRLLAITATALPWAPSLPIASQGLLPEARRDHQAYLRSAWLQGKGRLQGWRLYLCPPL</sequence>
<accession>A0A0A9B576</accession>